<dbReference type="Proteomes" id="UP000245263">
    <property type="component" value="Chromosome 1"/>
</dbReference>
<gene>
    <name evidence="3" type="ORF">LPTSP3_g18340</name>
</gene>
<dbReference type="EMBL" id="AP025028">
    <property type="protein sequence ID" value="BDA78904.1"/>
    <property type="molecule type" value="Genomic_DNA"/>
</dbReference>
<feature type="transmembrane region" description="Helical" evidence="2">
    <location>
        <begin position="20"/>
        <end position="41"/>
    </location>
</feature>
<feature type="region of interest" description="Disordered" evidence="1">
    <location>
        <begin position="184"/>
        <end position="212"/>
    </location>
</feature>
<keyword evidence="4" id="KW-1185">Reference proteome</keyword>
<evidence type="ECO:0008006" key="5">
    <source>
        <dbReference type="Google" id="ProtNLM"/>
    </source>
</evidence>
<keyword evidence="2" id="KW-0812">Transmembrane</keyword>
<name>A0ABM7USD2_9LEPT</name>
<organism evidence="3 4">
    <name type="scientific">Leptospira kobayashii</name>
    <dbReference type="NCBI Taxonomy" id="1917830"/>
    <lineage>
        <taxon>Bacteria</taxon>
        <taxon>Pseudomonadati</taxon>
        <taxon>Spirochaetota</taxon>
        <taxon>Spirochaetia</taxon>
        <taxon>Leptospirales</taxon>
        <taxon>Leptospiraceae</taxon>
        <taxon>Leptospira</taxon>
    </lineage>
</organism>
<protein>
    <recommendedName>
        <fullName evidence="5">Prepilin-type cleavage/methylation N-terminal domain protein</fullName>
    </recommendedName>
</protein>
<evidence type="ECO:0000313" key="4">
    <source>
        <dbReference type="Proteomes" id="UP000245263"/>
    </source>
</evidence>
<keyword evidence="2" id="KW-0472">Membrane</keyword>
<evidence type="ECO:0000256" key="1">
    <source>
        <dbReference type="SAM" id="MobiDB-lite"/>
    </source>
</evidence>
<evidence type="ECO:0000256" key="2">
    <source>
        <dbReference type="SAM" id="Phobius"/>
    </source>
</evidence>
<evidence type="ECO:0000313" key="3">
    <source>
        <dbReference type="EMBL" id="BDA78904.1"/>
    </source>
</evidence>
<reference evidence="3 4" key="1">
    <citation type="submission" date="2021-08" db="EMBL/GenBank/DDBJ databases">
        <title>Complete genome sequence of Leptospira kobayashii strain E30.</title>
        <authorList>
            <person name="Nakao R."/>
            <person name="Nakamura S."/>
            <person name="Masuzawa T."/>
            <person name="Koizumi N."/>
        </authorList>
    </citation>
    <scope>NUCLEOTIDE SEQUENCE [LARGE SCALE GENOMIC DNA]</scope>
    <source>
        <strain evidence="3 4">E30</strain>
    </source>
</reference>
<accession>A0ABM7USD2</accession>
<proteinExistence type="predicted"/>
<keyword evidence="2" id="KW-1133">Transmembrane helix</keyword>
<sequence>MKVFGGQKAGQKSVRSGLTIVELVLVIFIVGFLMVFIGGSLRNLLVPSTEDISAKLSESFKFGAEKAQLTNQSVAFKYNFETAEYQFFLLKREEGGIEEEPILKKNKLPFYSKILKARDVSGKVTYQGVLKILFSPQGTTTDIFLYIGSESEIKKTMQLYRYGGKIKIHKGEYIYEEPSKQEKISYGLDERDEQMDQNATGSKQGKPPSSPK</sequence>